<reference evidence="2 3" key="1">
    <citation type="submission" date="2018-12" db="EMBL/GenBank/DDBJ databases">
        <title>Unveiling genomic diversity among members of the Bifidobacterium pseudolongum species, a widely distributed gut commensal of the animal kingdom.</title>
        <authorList>
            <person name="Lugli G.A."/>
            <person name="Duranti S."/>
            <person name="Albert K."/>
            <person name="Mancabelli L."/>
            <person name="Napoli S."/>
            <person name="Viappiani A."/>
            <person name="Anzalone R."/>
            <person name="Longhi G."/>
            <person name="Milani C."/>
            <person name="Turroni F."/>
            <person name="Alessandri G."/>
            <person name="Sela D.A."/>
            <person name="Van Sinderen D."/>
            <person name="Ventura M."/>
        </authorList>
    </citation>
    <scope>NUCLEOTIDE SEQUENCE [LARGE SCALE GENOMIC DNA]</scope>
    <source>
        <strain evidence="2 3">2001B</strain>
    </source>
</reference>
<protein>
    <submittedName>
        <fullName evidence="2">Uncharacterized protein</fullName>
    </submittedName>
</protein>
<comment type="caution">
    <text evidence="2">The sequence shown here is derived from an EMBL/GenBank/DDBJ whole genome shotgun (WGS) entry which is preliminary data.</text>
</comment>
<evidence type="ECO:0000313" key="3">
    <source>
        <dbReference type="Proteomes" id="UP000293208"/>
    </source>
</evidence>
<dbReference type="EMBL" id="RYUY01000019">
    <property type="protein sequence ID" value="RYQ36199.1"/>
    <property type="molecule type" value="Genomic_DNA"/>
</dbReference>
<sequence length="189" mass="21101">MELMPLKAFVEHLNHLAPGSATISGMKRRCETGRLPAQKNGRAWMVVISSPEARAFVNEAQAKRDAKHEVNQVAGLEANLRTAHEVNQQLSARFDAMVESNQKLRNRVAELEQALKIAEAKLEIAMTFSGVKPKVKVKNAPGIDWAARYREWSLKQDRPTITRFSEEMGVPRTTVSAAVNRAKRDASQN</sequence>
<evidence type="ECO:0000313" key="2">
    <source>
        <dbReference type="EMBL" id="RYQ36199.1"/>
    </source>
</evidence>
<organism evidence="2 3">
    <name type="scientific">Bifidobacterium pseudolongum subsp. globosum</name>
    <dbReference type="NCBI Taxonomy" id="1690"/>
    <lineage>
        <taxon>Bacteria</taxon>
        <taxon>Bacillati</taxon>
        <taxon>Actinomycetota</taxon>
        <taxon>Actinomycetes</taxon>
        <taxon>Bifidobacteriales</taxon>
        <taxon>Bifidobacteriaceae</taxon>
        <taxon>Bifidobacterium</taxon>
    </lineage>
</organism>
<name>A0A4Q5AS24_9BIFI</name>
<evidence type="ECO:0000256" key="1">
    <source>
        <dbReference type="SAM" id="Coils"/>
    </source>
</evidence>
<accession>A0A4Q5AS24</accession>
<dbReference type="Proteomes" id="UP000293208">
    <property type="component" value="Unassembled WGS sequence"/>
</dbReference>
<keyword evidence="1" id="KW-0175">Coiled coil</keyword>
<proteinExistence type="predicted"/>
<feature type="coiled-coil region" evidence="1">
    <location>
        <begin position="73"/>
        <end position="121"/>
    </location>
</feature>
<gene>
    <name evidence="2" type="ORF">PG2001B_1731</name>
</gene>
<dbReference type="AlphaFoldDB" id="A0A4Q5AS24"/>